<dbReference type="Pfam" id="PF00410">
    <property type="entry name" value="Ribosomal_S8"/>
    <property type="match status" value="1"/>
</dbReference>
<dbReference type="NCBIfam" id="NF001109">
    <property type="entry name" value="PRK00136.1"/>
    <property type="match status" value="1"/>
</dbReference>
<evidence type="ECO:0000256" key="6">
    <source>
        <dbReference type="ARBA" id="ARBA00035258"/>
    </source>
</evidence>
<name>A0A6F8ZJU1_9FIRM</name>
<evidence type="ECO:0000256" key="9">
    <source>
        <dbReference type="RuleBase" id="RU003660"/>
    </source>
</evidence>
<dbReference type="InterPro" id="IPR047863">
    <property type="entry name" value="Ribosomal_uS8_CS"/>
</dbReference>
<keyword evidence="11" id="KW-1185">Reference proteome</keyword>
<dbReference type="HAMAP" id="MF_01302_B">
    <property type="entry name" value="Ribosomal_uS8_B"/>
    <property type="match status" value="1"/>
</dbReference>
<dbReference type="Gene3D" id="3.30.1370.30">
    <property type="match status" value="1"/>
</dbReference>
<evidence type="ECO:0000256" key="2">
    <source>
        <dbReference type="ARBA" id="ARBA00022730"/>
    </source>
</evidence>
<reference evidence="10 11" key="1">
    <citation type="submission" date="2020-02" db="EMBL/GenBank/DDBJ databases">
        <authorList>
            <person name="Hogendoorn C."/>
        </authorList>
    </citation>
    <scope>NUCLEOTIDE SEQUENCE [LARGE SCALE GENOMIC DNA]</scope>
    <source>
        <strain evidence="10">R501</strain>
    </source>
</reference>
<dbReference type="Proteomes" id="UP000503399">
    <property type="component" value="Chromosome"/>
</dbReference>
<dbReference type="FunFam" id="3.30.1370.30:FF:000002">
    <property type="entry name" value="30S ribosomal protein S8"/>
    <property type="match status" value="1"/>
</dbReference>
<dbReference type="GO" id="GO:0005840">
    <property type="term" value="C:ribosome"/>
    <property type="evidence" value="ECO:0007669"/>
    <property type="project" value="UniProtKB-KW"/>
</dbReference>
<proteinExistence type="inferred from homology"/>
<evidence type="ECO:0000256" key="8">
    <source>
        <dbReference type="HAMAP-Rule" id="MF_01302"/>
    </source>
</evidence>
<keyword evidence="3 8" id="KW-0694">RNA-binding</keyword>
<keyword evidence="2 8" id="KW-0699">rRNA-binding</keyword>
<evidence type="ECO:0000256" key="3">
    <source>
        <dbReference type="ARBA" id="ARBA00022884"/>
    </source>
</evidence>
<dbReference type="PANTHER" id="PTHR11758">
    <property type="entry name" value="40S RIBOSOMAL PROTEIN S15A"/>
    <property type="match status" value="1"/>
</dbReference>
<dbReference type="KEGG" id="hfv:R50_2437"/>
<gene>
    <name evidence="8 10" type="primary">rpsH</name>
    <name evidence="10" type="ORF">R50_2437</name>
</gene>
<dbReference type="PROSITE" id="PS00053">
    <property type="entry name" value="RIBOSOMAL_S8"/>
    <property type="match status" value="1"/>
</dbReference>
<evidence type="ECO:0000313" key="11">
    <source>
        <dbReference type="Proteomes" id="UP000503399"/>
    </source>
</evidence>
<dbReference type="SUPFAM" id="SSF56047">
    <property type="entry name" value="Ribosomal protein S8"/>
    <property type="match status" value="1"/>
</dbReference>
<evidence type="ECO:0000256" key="7">
    <source>
        <dbReference type="ARBA" id="ARBA00046740"/>
    </source>
</evidence>
<comment type="subunit">
    <text evidence="7 8">Part of the 30S ribosomal subunit. Contacts proteins S5 and S12.</text>
</comment>
<organism evidence="10 11">
    <name type="scientific">Candidatus Hydrogenisulfobacillus filiaventi</name>
    <dbReference type="NCBI Taxonomy" id="2707344"/>
    <lineage>
        <taxon>Bacteria</taxon>
        <taxon>Bacillati</taxon>
        <taxon>Bacillota</taxon>
        <taxon>Clostridia</taxon>
        <taxon>Eubacteriales</taxon>
        <taxon>Clostridiales Family XVII. Incertae Sedis</taxon>
        <taxon>Candidatus Hydrogenisulfobacillus</taxon>
    </lineage>
</organism>
<dbReference type="EMBL" id="LR778114">
    <property type="protein sequence ID" value="CAB1129934.1"/>
    <property type="molecule type" value="Genomic_DNA"/>
</dbReference>
<dbReference type="FunFam" id="3.30.1490.10:FF:000001">
    <property type="entry name" value="30S ribosomal protein S8"/>
    <property type="match status" value="1"/>
</dbReference>
<dbReference type="GO" id="GO:0019843">
    <property type="term" value="F:rRNA binding"/>
    <property type="evidence" value="ECO:0007669"/>
    <property type="project" value="UniProtKB-UniRule"/>
</dbReference>
<dbReference type="GO" id="GO:0005737">
    <property type="term" value="C:cytoplasm"/>
    <property type="evidence" value="ECO:0007669"/>
    <property type="project" value="UniProtKB-ARBA"/>
</dbReference>
<protein>
    <recommendedName>
        <fullName evidence="6 8">Small ribosomal subunit protein uS8</fullName>
    </recommendedName>
</protein>
<dbReference type="AlphaFoldDB" id="A0A6F8ZJU1"/>
<sequence length="149" mass="16639">MKDASTRKKGGAPVRVKTHVTDPIADMLTRIRNANIVYRESVDIPLSREKRAIAQILKDEGFIRDFEIVEASPRAILRVYLKYGPHRERVISGLKRISKPGLRVYAGADELPRVLGGLGIAIVSTSRGIMTDKEGRRLRAGGEVLCYVW</sequence>
<dbReference type="GO" id="GO:0003735">
    <property type="term" value="F:structural constituent of ribosome"/>
    <property type="evidence" value="ECO:0007669"/>
    <property type="project" value="InterPro"/>
</dbReference>
<dbReference type="InterPro" id="IPR035987">
    <property type="entry name" value="Ribosomal_uS8_sf"/>
</dbReference>
<dbReference type="GO" id="GO:0006412">
    <property type="term" value="P:translation"/>
    <property type="evidence" value="ECO:0007669"/>
    <property type="project" value="UniProtKB-UniRule"/>
</dbReference>
<dbReference type="InterPro" id="IPR000630">
    <property type="entry name" value="Ribosomal_uS8"/>
</dbReference>
<evidence type="ECO:0000256" key="1">
    <source>
        <dbReference type="ARBA" id="ARBA00006471"/>
    </source>
</evidence>
<evidence type="ECO:0000256" key="5">
    <source>
        <dbReference type="ARBA" id="ARBA00023274"/>
    </source>
</evidence>
<accession>A0A6F8ZJU1</accession>
<keyword evidence="4 8" id="KW-0689">Ribosomal protein</keyword>
<evidence type="ECO:0000256" key="4">
    <source>
        <dbReference type="ARBA" id="ARBA00022980"/>
    </source>
</evidence>
<comment type="similarity">
    <text evidence="1 8 9">Belongs to the universal ribosomal protein uS8 family.</text>
</comment>
<dbReference type="GO" id="GO:1990904">
    <property type="term" value="C:ribonucleoprotein complex"/>
    <property type="evidence" value="ECO:0007669"/>
    <property type="project" value="UniProtKB-KW"/>
</dbReference>
<keyword evidence="5 8" id="KW-0687">Ribonucleoprotein</keyword>
<evidence type="ECO:0000313" key="10">
    <source>
        <dbReference type="EMBL" id="CAB1129934.1"/>
    </source>
</evidence>
<dbReference type="Gene3D" id="3.30.1490.10">
    <property type="match status" value="1"/>
</dbReference>
<comment type="function">
    <text evidence="8">One of the primary rRNA binding proteins, it binds directly to 16S rRNA central domain where it helps coordinate assembly of the platform of the 30S subunit.</text>
</comment>